<evidence type="ECO:0000256" key="8">
    <source>
        <dbReference type="ARBA" id="ARBA00023170"/>
    </source>
</evidence>
<comment type="subcellular location">
    <subcellularLocation>
        <location evidence="1 10">Cell membrane</location>
        <topology evidence="1 10">Multi-pass membrane protein</topology>
    </subcellularLocation>
</comment>
<sequence length="442" mass="51415">MKRTNRRNRTIRTPENVDRVRYHNRVPDVYTLNHTEDDDDDACKSVVDVKLFKIIGLYQLLQPSGIHVKWYRKVLLGVLWITFGLQIVQIYGLYYAQNDLRRFSSMTLLVVYGLMCLYKGLVLVNHGDRIWSTLDLALYGFVSSGQRNPAKLDRCKHMLTLLLRMFIVCSYFTLVIWIIGPYFIEGSLSITNLDGTVSNYRLTINNLWIPVADYVYNMSAIWALLYLMESFILAINVFCWTIFDCYLLTMCFVLNAQFHTIAFVYETIGHHLPLPSPSFVISDIHLMKSDEIKLHYNDELVHNIKNGQKIMTKLDDFFNIVRPVVLAQIVNGSTSVIILIYQISLMYIEGSPIISIEFLKLFSGFVSLNIELYMYCYAFNHIQTKKDTLNFGLYCSNWTEMDIKFKKKLLIAMNFNTAHKQQIKTSPQSIINLEMFSNVNVF</sequence>
<evidence type="ECO:0000256" key="3">
    <source>
        <dbReference type="ARBA" id="ARBA00022606"/>
    </source>
</evidence>
<evidence type="ECO:0000256" key="4">
    <source>
        <dbReference type="ARBA" id="ARBA00022692"/>
    </source>
</evidence>
<reference evidence="11 12" key="1">
    <citation type="submission" date="2019-08" db="EMBL/GenBank/DDBJ databases">
        <authorList>
            <person name="Alioto T."/>
            <person name="Alioto T."/>
            <person name="Gomez Garrido J."/>
        </authorList>
    </citation>
    <scope>NUCLEOTIDE SEQUENCE [LARGE SCALE GENOMIC DNA]</scope>
</reference>
<feature type="transmembrane region" description="Helical" evidence="10">
    <location>
        <begin position="320"/>
        <end position="341"/>
    </location>
</feature>
<evidence type="ECO:0000256" key="1">
    <source>
        <dbReference type="ARBA" id="ARBA00004651"/>
    </source>
</evidence>
<keyword evidence="8 10" id="KW-0675">Receptor</keyword>
<dbReference type="PANTHER" id="PTHR21137">
    <property type="entry name" value="ODORANT RECEPTOR"/>
    <property type="match status" value="1"/>
</dbReference>
<comment type="similarity">
    <text evidence="10">Belongs to the insect chemoreceptor superfamily. Heteromeric odorant receptor channel (TC 1.A.69) family.</text>
</comment>
<accession>A0A5E4M1T2</accession>
<evidence type="ECO:0000313" key="12">
    <source>
        <dbReference type="Proteomes" id="UP000325440"/>
    </source>
</evidence>
<comment type="caution">
    <text evidence="10">Lacks conserved residue(s) required for the propagation of feature annotation.</text>
</comment>
<dbReference type="OrthoDB" id="6617147at2759"/>
<dbReference type="EMBL" id="CABPRJ010000010">
    <property type="protein sequence ID" value="VVC25231.1"/>
    <property type="molecule type" value="Genomic_DNA"/>
</dbReference>
<name>A0A5E4M1T2_9HEMI</name>
<feature type="transmembrane region" description="Helical" evidence="10">
    <location>
        <begin position="161"/>
        <end position="184"/>
    </location>
</feature>
<keyword evidence="6 10" id="KW-1133">Transmembrane helix</keyword>
<evidence type="ECO:0000256" key="6">
    <source>
        <dbReference type="ARBA" id="ARBA00022989"/>
    </source>
</evidence>
<evidence type="ECO:0000256" key="5">
    <source>
        <dbReference type="ARBA" id="ARBA00022725"/>
    </source>
</evidence>
<feature type="transmembrane region" description="Helical" evidence="10">
    <location>
        <begin position="106"/>
        <end position="124"/>
    </location>
</feature>
<evidence type="ECO:0000256" key="9">
    <source>
        <dbReference type="ARBA" id="ARBA00023224"/>
    </source>
</evidence>
<gene>
    <name evidence="11" type="ORF">CINCED_3A002732</name>
</gene>
<protein>
    <recommendedName>
        <fullName evidence="10">Odorant receptor</fullName>
    </recommendedName>
</protein>
<dbReference type="GO" id="GO:0005549">
    <property type="term" value="F:odorant binding"/>
    <property type="evidence" value="ECO:0007669"/>
    <property type="project" value="InterPro"/>
</dbReference>
<feature type="transmembrane region" description="Helical" evidence="10">
    <location>
        <begin position="214"/>
        <end position="238"/>
    </location>
</feature>
<dbReference type="PANTHER" id="PTHR21137:SF35">
    <property type="entry name" value="ODORANT RECEPTOR 19A-RELATED"/>
    <property type="match status" value="1"/>
</dbReference>
<dbReference type="AlphaFoldDB" id="A0A5E4M1T2"/>
<organism evidence="11 12">
    <name type="scientific">Cinara cedri</name>
    <dbReference type="NCBI Taxonomy" id="506608"/>
    <lineage>
        <taxon>Eukaryota</taxon>
        <taxon>Metazoa</taxon>
        <taxon>Ecdysozoa</taxon>
        <taxon>Arthropoda</taxon>
        <taxon>Hexapoda</taxon>
        <taxon>Insecta</taxon>
        <taxon>Pterygota</taxon>
        <taxon>Neoptera</taxon>
        <taxon>Paraneoptera</taxon>
        <taxon>Hemiptera</taxon>
        <taxon>Sternorrhyncha</taxon>
        <taxon>Aphidomorpha</taxon>
        <taxon>Aphidoidea</taxon>
        <taxon>Aphididae</taxon>
        <taxon>Lachninae</taxon>
        <taxon>Cinara</taxon>
    </lineage>
</organism>
<proteinExistence type="inferred from homology"/>
<dbReference type="InterPro" id="IPR004117">
    <property type="entry name" value="7tm6_olfct_rcpt"/>
</dbReference>
<keyword evidence="2" id="KW-1003">Cell membrane</keyword>
<keyword evidence="12" id="KW-1185">Reference proteome</keyword>
<feature type="transmembrane region" description="Helical" evidence="10">
    <location>
        <begin position="74"/>
        <end position="94"/>
    </location>
</feature>
<dbReference type="GO" id="GO:0007165">
    <property type="term" value="P:signal transduction"/>
    <property type="evidence" value="ECO:0007669"/>
    <property type="project" value="UniProtKB-KW"/>
</dbReference>
<dbReference type="GO" id="GO:0005886">
    <property type="term" value="C:plasma membrane"/>
    <property type="evidence" value="ECO:0007669"/>
    <property type="project" value="UniProtKB-SubCell"/>
</dbReference>
<evidence type="ECO:0000313" key="11">
    <source>
        <dbReference type="EMBL" id="VVC25231.1"/>
    </source>
</evidence>
<keyword evidence="4 10" id="KW-0812">Transmembrane</keyword>
<evidence type="ECO:0000256" key="2">
    <source>
        <dbReference type="ARBA" id="ARBA00022475"/>
    </source>
</evidence>
<keyword evidence="9 10" id="KW-0807">Transducer</keyword>
<evidence type="ECO:0000256" key="10">
    <source>
        <dbReference type="RuleBase" id="RU351113"/>
    </source>
</evidence>
<keyword evidence="5 10" id="KW-0552">Olfaction</keyword>
<dbReference type="GO" id="GO:0004984">
    <property type="term" value="F:olfactory receptor activity"/>
    <property type="evidence" value="ECO:0007669"/>
    <property type="project" value="InterPro"/>
</dbReference>
<feature type="transmembrane region" description="Helical" evidence="10">
    <location>
        <begin position="353"/>
        <end position="375"/>
    </location>
</feature>
<keyword evidence="7 10" id="KW-0472">Membrane</keyword>
<dbReference type="Pfam" id="PF02949">
    <property type="entry name" value="7tm_6"/>
    <property type="match status" value="1"/>
</dbReference>
<keyword evidence="3 10" id="KW-0716">Sensory transduction</keyword>
<dbReference type="Proteomes" id="UP000325440">
    <property type="component" value="Unassembled WGS sequence"/>
</dbReference>
<evidence type="ECO:0000256" key="7">
    <source>
        <dbReference type="ARBA" id="ARBA00023136"/>
    </source>
</evidence>